<keyword evidence="2" id="KW-1185">Reference proteome</keyword>
<reference evidence="1" key="1">
    <citation type="submission" date="2020-05" db="EMBL/GenBank/DDBJ databases">
        <title>Large-scale comparative analyses of tick genomes elucidate their genetic diversity and vector capacities.</title>
        <authorList>
            <person name="Jia N."/>
            <person name="Wang J."/>
            <person name="Shi W."/>
            <person name="Du L."/>
            <person name="Sun Y."/>
            <person name="Zhan W."/>
            <person name="Jiang J."/>
            <person name="Wang Q."/>
            <person name="Zhang B."/>
            <person name="Ji P."/>
            <person name="Sakyi L.B."/>
            <person name="Cui X."/>
            <person name="Yuan T."/>
            <person name="Jiang B."/>
            <person name="Yang W."/>
            <person name="Lam T.T.-Y."/>
            <person name="Chang Q."/>
            <person name="Ding S."/>
            <person name="Wang X."/>
            <person name="Zhu J."/>
            <person name="Ruan X."/>
            <person name="Zhao L."/>
            <person name="Wei J."/>
            <person name="Que T."/>
            <person name="Du C."/>
            <person name="Cheng J."/>
            <person name="Dai P."/>
            <person name="Han X."/>
            <person name="Huang E."/>
            <person name="Gao Y."/>
            <person name="Liu J."/>
            <person name="Shao H."/>
            <person name="Ye R."/>
            <person name="Li L."/>
            <person name="Wei W."/>
            <person name="Wang X."/>
            <person name="Wang C."/>
            <person name="Yang T."/>
            <person name="Huo Q."/>
            <person name="Li W."/>
            <person name="Guo W."/>
            <person name="Chen H."/>
            <person name="Zhou L."/>
            <person name="Ni X."/>
            <person name="Tian J."/>
            <person name="Zhou Y."/>
            <person name="Sheng Y."/>
            <person name="Liu T."/>
            <person name="Pan Y."/>
            <person name="Xia L."/>
            <person name="Li J."/>
            <person name="Zhao F."/>
            <person name="Cao W."/>
        </authorList>
    </citation>
    <scope>NUCLEOTIDE SEQUENCE</scope>
    <source>
        <strain evidence="1">Hyas-2018</strain>
    </source>
</reference>
<accession>A0ACB7S1J9</accession>
<evidence type="ECO:0000313" key="1">
    <source>
        <dbReference type="EMBL" id="KAH6926664.1"/>
    </source>
</evidence>
<sequence>MGMRQAYSGLHGKTLHTTVVLAITPTEIGDLRAVAAIRAKLVCPWLQRPRIHDGRGTAPQASTTKAETAVTLEQPAATVSTTAACSVMVARLLWHNRLSRFFGCLFVSNLNGKTLKNAVATWKSPYTIYAALWFSIFLGYQVIALTSASRSVDVHKTFPRYLRFVSYAVSVTKVCVSYVSFCLGSEGLLEFMKSATVFEMSTSFSLPVKRRLDLGRRVFNVIVKAMLVASFIGAFIIAVTDGMRKIPAVSMPWRVVIGVVVFCSEVAFFMYDSLLHVITTRCSGVLIQYLESELARLEANCLDQATATHYAQLNAVSKIAMVRVNVCRVKALKGNLDNICGTAIVASSSCLLALLCLNVYRSFTLDVRELELWLPIVYTMYCGLCLVDMAFVSDDLSKQIRYLHSTIEPDEMCFTGAGFFRLDRGLLLTEGALLSSPSALNDVSQELSKAMPCARSFLVRPMHPYITADTAADTEIVIVKSSPPPPLRHENLANSSRETRGRLNPSAQSLGPSLLYLYAEQELGIWMRTCEDAVRCAKQPPAGCGERSKTSWRQRDYEADAFYYDIKEKACKPFKFCGPPVPVDSNFFTTWTMCVMECE</sequence>
<evidence type="ECO:0000313" key="2">
    <source>
        <dbReference type="Proteomes" id="UP000821845"/>
    </source>
</evidence>
<dbReference type="EMBL" id="CM023487">
    <property type="protein sequence ID" value="KAH6926664.1"/>
    <property type="molecule type" value="Genomic_DNA"/>
</dbReference>
<proteinExistence type="predicted"/>
<gene>
    <name evidence="1" type="ORF">HPB50_021179</name>
</gene>
<protein>
    <submittedName>
        <fullName evidence="1">Uncharacterized protein</fullName>
    </submittedName>
</protein>
<organism evidence="1 2">
    <name type="scientific">Hyalomma asiaticum</name>
    <name type="common">Tick</name>
    <dbReference type="NCBI Taxonomy" id="266040"/>
    <lineage>
        <taxon>Eukaryota</taxon>
        <taxon>Metazoa</taxon>
        <taxon>Ecdysozoa</taxon>
        <taxon>Arthropoda</taxon>
        <taxon>Chelicerata</taxon>
        <taxon>Arachnida</taxon>
        <taxon>Acari</taxon>
        <taxon>Parasitiformes</taxon>
        <taxon>Ixodida</taxon>
        <taxon>Ixodoidea</taxon>
        <taxon>Ixodidae</taxon>
        <taxon>Hyalomminae</taxon>
        <taxon>Hyalomma</taxon>
    </lineage>
</organism>
<comment type="caution">
    <text evidence="1">The sequence shown here is derived from an EMBL/GenBank/DDBJ whole genome shotgun (WGS) entry which is preliminary data.</text>
</comment>
<dbReference type="Proteomes" id="UP000821845">
    <property type="component" value="Chromosome 7"/>
</dbReference>
<name>A0ACB7S1J9_HYAAI</name>